<dbReference type="PRINTS" id="PR00320">
    <property type="entry name" value="GPROTEINBRPT"/>
</dbReference>
<dbReference type="OrthoDB" id="10266330at2759"/>
<dbReference type="InterPro" id="IPR015943">
    <property type="entry name" value="WD40/YVTN_repeat-like_dom_sf"/>
</dbReference>
<dbReference type="GO" id="GO:0046695">
    <property type="term" value="C:SLIK (SAGA-like) complex"/>
    <property type="evidence" value="ECO:0007669"/>
    <property type="project" value="EnsemblFungi"/>
</dbReference>
<organism evidence="11 12">
    <name type="scientific">Neolecta irregularis (strain DAH-3)</name>
    <dbReference type="NCBI Taxonomy" id="1198029"/>
    <lineage>
        <taxon>Eukaryota</taxon>
        <taxon>Fungi</taxon>
        <taxon>Dikarya</taxon>
        <taxon>Ascomycota</taxon>
        <taxon>Taphrinomycotina</taxon>
        <taxon>Neolectales</taxon>
        <taxon>Neolectaceae</taxon>
        <taxon>Neolecta</taxon>
    </lineage>
</organism>
<dbReference type="SUPFAM" id="SSF50978">
    <property type="entry name" value="WD40 repeat-like"/>
    <property type="match status" value="1"/>
</dbReference>
<dbReference type="PROSITE" id="PS50082">
    <property type="entry name" value="WD_REPEATS_2"/>
    <property type="match status" value="5"/>
</dbReference>
<evidence type="ECO:0000313" key="11">
    <source>
        <dbReference type="EMBL" id="OLL21698.1"/>
    </source>
</evidence>
<evidence type="ECO:0000256" key="5">
    <source>
        <dbReference type="ARBA" id="ARBA00023015"/>
    </source>
</evidence>
<dbReference type="Pfam" id="PF04494">
    <property type="entry name" value="TFIID_NTD2"/>
    <property type="match status" value="1"/>
</dbReference>
<dbReference type="GO" id="GO:0042802">
    <property type="term" value="F:identical protein binding"/>
    <property type="evidence" value="ECO:0007669"/>
    <property type="project" value="EnsemblFungi"/>
</dbReference>
<dbReference type="Gene3D" id="2.130.10.10">
    <property type="entry name" value="YVTN repeat-like/Quinoprotein amine dehydrogenase"/>
    <property type="match status" value="2"/>
</dbReference>
<proteinExistence type="inferred from homology"/>
<dbReference type="SMART" id="SM00320">
    <property type="entry name" value="WD40"/>
    <property type="match status" value="6"/>
</dbReference>
<sequence length="657" mass="72505">MATSNAASQQFSPQDLNRIVLEYLNKKGYTKTEAMLRLEAARAASGADPPRPRDDYFTATADSYAQAYVLVRSWVESSLDLYRPELRRILYPLFVHSFLDLVAAAESASAKDFFDTYGKEHELHHPHDMRILSTVTSQSHIKENELAILYRANKYNLRFSRTTFDLMMHFLDEHHQAGGKIALRLINSYINMEVLAGARGAATSEDILAEGEGISGQHDKSLNEYNSQDVKLGILPPEESAEKEMEAILADEDAKSSATCAQFGSTDSSSLVEEYKKLRHASSSDGPSREAVPLPPMKGIDFQVELRTVKDYRRRLKLDPQSALPSVCMYTLHNTHDGLNCIDFSKDASMLAGGFAESYVKIWSLKGDKLKGPGRPEKDGAGMSSRRMISHSGPVYGVDFSPDNRYLLSCSEDTTVRLWSLDTFTAMVAYKGHAHPIWDVAFGPFGHYFATASHDQTARLWSCEHITPLRIFAGHLSDVDCVQFHPNSAYVATGSSDKTCRLWDVQRGQSVRVFAGHNGPVTCITISPDGKWLASAGEDGVISIWDLGSGKRLKAMRGHAPGSIYSLSFSQEGTVLVSGGSDMTVRVWDVKKSPCIDTATLASITVAAARTQLAGKEKPENTQTDDHLKAFHTKRTPVYQVHFTRTNLVLAAGAFSL</sequence>
<dbReference type="PANTHER" id="PTHR19879">
    <property type="entry name" value="TRANSCRIPTION INITIATION FACTOR TFIID"/>
    <property type="match status" value="1"/>
</dbReference>
<dbReference type="FunFam" id="2.130.10.10:FF:000243">
    <property type="entry name" value="Transcription initiation factor TFIID subunit 5"/>
    <property type="match status" value="1"/>
</dbReference>
<feature type="repeat" description="WD" evidence="9">
    <location>
        <begin position="430"/>
        <end position="462"/>
    </location>
</feature>
<dbReference type="EMBL" id="LXFE01004390">
    <property type="protein sequence ID" value="OLL21698.1"/>
    <property type="molecule type" value="Genomic_DNA"/>
</dbReference>
<evidence type="ECO:0000256" key="4">
    <source>
        <dbReference type="ARBA" id="ARBA00022737"/>
    </source>
</evidence>
<evidence type="ECO:0000256" key="6">
    <source>
        <dbReference type="ARBA" id="ARBA00023163"/>
    </source>
</evidence>
<dbReference type="InterPro" id="IPR036322">
    <property type="entry name" value="WD40_repeat_dom_sf"/>
</dbReference>
<dbReference type="PANTHER" id="PTHR19879:SF1">
    <property type="entry name" value="CANNONBALL-RELATED"/>
    <property type="match status" value="1"/>
</dbReference>
<feature type="repeat" description="WD" evidence="9">
    <location>
        <begin position="388"/>
        <end position="429"/>
    </location>
</feature>
<dbReference type="InterPro" id="IPR019775">
    <property type="entry name" value="WD40_repeat_CS"/>
</dbReference>
<dbReference type="SUPFAM" id="SSF160897">
    <property type="entry name" value="Taf5 N-terminal domain-like"/>
    <property type="match status" value="1"/>
</dbReference>
<keyword evidence="12" id="KW-1185">Reference proteome</keyword>
<dbReference type="GO" id="GO:0043130">
    <property type="term" value="F:ubiquitin binding"/>
    <property type="evidence" value="ECO:0007669"/>
    <property type="project" value="EnsemblFungi"/>
</dbReference>
<evidence type="ECO:0000256" key="9">
    <source>
        <dbReference type="PROSITE-ProRule" id="PRU00221"/>
    </source>
</evidence>
<evidence type="ECO:0000313" key="12">
    <source>
        <dbReference type="Proteomes" id="UP000186594"/>
    </source>
</evidence>
<dbReference type="PROSITE" id="PS50896">
    <property type="entry name" value="LISH"/>
    <property type="match status" value="1"/>
</dbReference>
<reference evidence="11 12" key="1">
    <citation type="submission" date="2016-04" db="EMBL/GenBank/DDBJ databases">
        <title>Evolutionary innovation and constraint leading to complex multicellularity in the Ascomycota.</title>
        <authorList>
            <person name="Cisse O."/>
            <person name="Nguyen A."/>
            <person name="Hewitt D.A."/>
            <person name="Jedd G."/>
            <person name="Stajich J.E."/>
        </authorList>
    </citation>
    <scope>NUCLEOTIDE SEQUENCE [LARGE SCALE GENOMIC DNA]</scope>
    <source>
        <strain evidence="11 12">DAH-3</strain>
    </source>
</reference>
<keyword evidence="7" id="KW-0539">Nucleus</keyword>
<evidence type="ECO:0000259" key="10">
    <source>
        <dbReference type="Pfam" id="PF04494"/>
    </source>
</evidence>
<dbReference type="SMART" id="SM00667">
    <property type="entry name" value="LisH"/>
    <property type="match status" value="1"/>
</dbReference>
<dbReference type="GO" id="GO:0006325">
    <property type="term" value="P:chromatin organization"/>
    <property type="evidence" value="ECO:0007669"/>
    <property type="project" value="EnsemblFungi"/>
</dbReference>
<dbReference type="CDD" id="cd00200">
    <property type="entry name" value="WD40"/>
    <property type="match status" value="1"/>
</dbReference>
<feature type="repeat" description="WD" evidence="9">
    <location>
        <begin position="514"/>
        <end position="555"/>
    </location>
</feature>
<dbReference type="GO" id="GO:0003682">
    <property type="term" value="F:chromatin binding"/>
    <property type="evidence" value="ECO:0007669"/>
    <property type="project" value="EnsemblFungi"/>
</dbReference>
<dbReference type="CDD" id="cd08044">
    <property type="entry name" value="TAF5_NTD2"/>
    <property type="match status" value="1"/>
</dbReference>
<keyword evidence="11" id="KW-0648">Protein biosynthesis</keyword>
<dbReference type="InterPro" id="IPR037264">
    <property type="entry name" value="TFIID_NTD2_sf"/>
</dbReference>
<dbReference type="OMA" id="HNHPVWD"/>
<dbReference type="GO" id="GO:0060090">
    <property type="term" value="F:molecular adaptor activity"/>
    <property type="evidence" value="ECO:0007669"/>
    <property type="project" value="EnsemblFungi"/>
</dbReference>
<feature type="domain" description="TFIID subunit TAF5 NTD2" evidence="10">
    <location>
        <begin position="60"/>
        <end position="190"/>
    </location>
</feature>
<accession>A0A1U7LGE8</accession>
<feature type="repeat" description="WD" evidence="9">
    <location>
        <begin position="564"/>
        <end position="598"/>
    </location>
</feature>
<dbReference type="GO" id="GO:0000124">
    <property type="term" value="C:SAGA complex"/>
    <property type="evidence" value="ECO:0007669"/>
    <property type="project" value="EnsemblFungi"/>
</dbReference>
<dbReference type="AlphaFoldDB" id="A0A1U7LGE8"/>
<protein>
    <recommendedName>
        <fullName evidence="8">Transcription initiation factor TFIID subunit 5</fullName>
    </recommendedName>
</protein>
<dbReference type="Proteomes" id="UP000186594">
    <property type="component" value="Unassembled WGS sequence"/>
</dbReference>
<dbReference type="Gene3D" id="1.25.40.500">
    <property type="entry name" value="TFIID subunit TAF5, NTD2 domain"/>
    <property type="match status" value="1"/>
</dbReference>
<dbReference type="Pfam" id="PF08513">
    <property type="entry name" value="LisH"/>
    <property type="match status" value="1"/>
</dbReference>
<dbReference type="InterPro" id="IPR007582">
    <property type="entry name" value="TFIID_NTD2"/>
</dbReference>
<dbReference type="InterPro" id="IPR001680">
    <property type="entry name" value="WD40_rpt"/>
</dbReference>
<dbReference type="Pfam" id="PF00400">
    <property type="entry name" value="WD40"/>
    <property type="match status" value="6"/>
</dbReference>
<keyword evidence="5" id="KW-0805">Transcription regulation</keyword>
<gene>
    <name evidence="11" type="ORF">NEOLI_004018</name>
</gene>
<keyword evidence="6" id="KW-0804">Transcription</keyword>
<dbReference type="GO" id="GO:0005669">
    <property type="term" value="C:transcription factor TFIID complex"/>
    <property type="evidence" value="ECO:0007669"/>
    <property type="project" value="EnsemblFungi"/>
</dbReference>
<comment type="caution">
    <text evidence="11">The sequence shown here is derived from an EMBL/GenBank/DDBJ whole genome shotgun (WGS) entry which is preliminary data.</text>
</comment>
<evidence type="ECO:0000256" key="2">
    <source>
        <dbReference type="ARBA" id="ARBA00009435"/>
    </source>
</evidence>
<feature type="repeat" description="WD" evidence="9">
    <location>
        <begin position="472"/>
        <end position="513"/>
    </location>
</feature>
<evidence type="ECO:0000256" key="8">
    <source>
        <dbReference type="ARBA" id="ARBA00044130"/>
    </source>
</evidence>
<evidence type="ECO:0000256" key="3">
    <source>
        <dbReference type="ARBA" id="ARBA00022574"/>
    </source>
</evidence>
<comment type="similarity">
    <text evidence="2">Belongs to the WD repeat TAF5 family.</text>
</comment>
<keyword evidence="3 9" id="KW-0853">WD repeat</keyword>
<dbReference type="GO" id="GO:0045944">
    <property type="term" value="P:positive regulation of transcription by RNA polymerase II"/>
    <property type="evidence" value="ECO:0007669"/>
    <property type="project" value="EnsemblFungi"/>
</dbReference>
<name>A0A1U7LGE8_NEOID</name>
<evidence type="ECO:0000256" key="7">
    <source>
        <dbReference type="ARBA" id="ARBA00023242"/>
    </source>
</evidence>
<dbReference type="InterPro" id="IPR006594">
    <property type="entry name" value="LisH"/>
</dbReference>
<keyword evidence="4" id="KW-0677">Repeat</keyword>
<dbReference type="InterPro" id="IPR020472">
    <property type="entry name" value="WD40_PAC1"/>
</dbReference>
<evidence type="ECO:0000256" key="1">
    <source>
        <dbReference type="ARBA" id="ARBA00004123"/>
    </source>
</evidence>
<dbReference type="GO" id="GO:0006367">
    <property type="term" value="P:transcription initiation at RNA polymerase II promoter"/>
    <property type="evidence" value="ECO:0007669"/>
    <property type="project" value="TreeGrafter"/>
</dbReference>
<dbReference type="STRING" id="1198029.A0A1U7LGE8"/>
<dbReference type="PROSITE" id="PS50294">
    <property type="entry name" value="WD_REPEATS_REGION"/>
    <property type="match status" value="5"/>
</dbReference>
<dbReference type="PROSITE" id="PS00678">
    <property type="entry name" value="WD_REPEATS_1"/>
    <property type="match status" value="3"/>
</dbReference>
<comment type="subcellular location">
    <subcellularLocation>
        <location evidence="1">Nucleus</location>
    </subcellularLocation>
</comment>
<keyword evidence="11" id="KW-0396">Initiation factor</keyword>
<dbReference type="GO" id="GO:0003743">
    <property type="term" value="F:translation initiation factor activity"/>
    <property type="evidence" value="ECO:0007669"/>
    <property type="project" value="UniProtKB-KW"/>
</dbReference>
<dbReference type="GO" id="GO:0016251">
    <property type="term" value="F:RNA polymerase II general transcription initiation factor activity"/>
    <property type="evidence" value="ECO:0007669"/>
    <property type="project" value="TreeGrafter"/>
</dbReference>